<comment type="similarity">
    <text evidence="1">Belongs to the short-chain dehydrogenases/reductases (SDR) family.</text>
</comment>
<proteinExistence type="inferred from homology"/>
<name>A0A974NVL1_9SPHN</name>
<dbReference type="InterPro" id="IPR050259">
    <property type="entry name" value="SDR"/>
</dbReference>
<dbReference type="SUPFAM" id="SSF51735">
    <property type="entry name" value="NAD(P)-binding Rossmann-fold domains"/>
    <property type="match status" value="1"/>
</dbReference>
<organism evidence="2 3">
    <name type="scientific">Sphingomonas aliaeris</name>
    <dbReference type="NCBI Taxonomy" id="2759526"/>
    <lineage>
        <taxon>Bacteria</taxon>
        <taxon>Pseudomonadati</taxon>
        <taxon>Pseudomonadota</taxon>
        <taxon>Alphaproteobacteria</taxon>
        <taxon>Sphingomonadales</taxon>
        <taxon>Sphingomonadaceae</taxon>
        <taxon>Sphingomonas</taxon>
    </lineage>
</organism>
<gene>
    <name evidence="2" type="ORF">H5J25_01925</name>
</gene>
<dbReference type="InterPro" id="IPR036291">
    <property type="entry name" value="NAD(P)-bd_dom_sf"/>
</dbReference>
<dbReference type="AlphaFoldDB" id="A0A974NVL1"/>
<dbReference type="EMBL" id="CP061035">
    <property type="protein sequence ID" value="QQV77588.1"/>
    <property type="molecule type" value="Genomic_DNA"/>
</dbReference>
<evidence type="ECO:0000256" key="1">
    <source>
        <dbReference type="ARBA" id="ARBA00006484"/>
    </source>
</evidence>
<reference evidence="3" key="1">
    <citation type="submission" date="2020-09" db="EMBL/GenBank/DDBJ databases">
        <title>Sphingomonas sp., a new species isolated from pork steak.</title>
        <authorList>
            <person name="Heidler von Heilborn D."/>
        </authorList>
    </citation>
    <scope>NUCLEOTIDE SEQUENCE [LARGE SCALE GENOMIC DNA]</scope>
</reference>
<dbReference type="PRINTS" id="PR00080">
    <property type="entry name" value="SDRFAMILY"/>
</dbReference>
<dbReference type="PANTHER" id="PTHR42879">
    <property type="entry name" value="3-OXOACYL-(ACYL-CARRIER-PROTEIN) REDUCTASE"/>
    <property type="match status" value="1"/>
</dbReference>
<accession>A0A974NVL1</accession>
<dbReference type="RefSeq" id="WP_202094192.1">
    <property type="nucleotide sequence ID" value="NZ_CP061035.1"/>
</dbReference>
<dbReference type="Gene3D" id="3.40.50.720">
    <property type="entry name" value="NAD(P)-binding Rossmann-like Domain"/>
    <property type="match status" value="1"/>
</dbReference>
<dbReference type="Proteomes" id="UP000595894">
    <property type="component" value="Chromosome"/>
</dbReference>
<dbReference type="Pfam" id="PF13561">
    <property type="entry name" value="adh_short_C2"/>
    <property type="match status" value="1"/>
</dbReference>
<sequence length="243" mass="25065">MNALDLTGRTALVTGSSDGIGAGIADALMEKGARVIRHGLETRPPRGVAEADWIDGDLAQPEGGAVLAKRVVARASQIDILVSAVAIQTRASFAELTSQDVIQTMTVNLAAGFALMQALIPPMANRGWGRVVTIGSVQQRRPRSDMPIYAATKAGQAHLAANLARQVAARGVTINNVAPGVVLTGRNAEVLAESAYREDVLAEIPAGRFGAVEEVGALVAYLCSPAAAYITGQDIAIDGGMGA</sequence>
<dbReference type="InterPro" id="IPR002347">
    <property type="entry name" value="SDR_fam"/>
</dbReference>
<dbReference type="FunFam" id="3.40.50.720:FF:000084">
    <property type="entry name" value="Short-chain dehydrogenase reductase"/>
    <property type="match status" value="1"/>
</dbReference>
<dbReference type="PRINTS" id="PR00081">
    <property type="entry name" value="GDHRDH"/>
</dbReference>
<keyword evidence="3" id="KW-1185">Reference proteome</keyword>
<evidence type="ECO:0000313" key="3">
    <source>
        <dbReference type="Proteomes" id="UP000595894"/>
    </source>
</evidence>
<evidence type="ECO:0000313" key="2">
    <source>
        <dbReference type="EMBL" id="QQV77588.1"/>
    </source>
</evidence>
<dbReference type="PANTHER" id="PTHR42879:SF6">
    <property type="entry name" value="NADPH-DEPENDENT REDUCTASE BACG"/>
    <property type="match status" value="1"/>
</dbReference>
<protein>
    <submittedName>
        <fullName evidence="2">SDR family oxidoreductase</fullName>
    </submittedName>
</protein>
<dbReference type="KEGG" id="sari:H5J25_01925"/>